<protein>
    <recommendedName>
        <fullName evidence="2">Rhodanese domain-containing protein</fullName>
    </recommendedName>
</protein>
<dbReference type="Proteomes" id="UP000006727">
    <property type="component" value="Chromosome 7"/>
</dbReference>
<dbReference type="InterPro" id="IPR036873">
    <property type="entry name" value="Rhodanese-like_dom_sf"/>
</dbReference>
<dbReference type="Gene3D" id="3.40.250.10">
    <property type="entry name" value="Rhodanese-like domain"/>
    <property type="match status" value="1"/>
</dbReference>
<organism evidence="3 4">
    <name type="scientific">Physcomitrium patens</name>
    <name type="common">Spreading-leaved earth moss</name>
    <name type="synonym">Physcomitrella patens</name>
    <dbReference type="NCBI Taxonomy" id="3218"/>
    <lineage>
        <taxon>Eukaryota</taxon>
        <taxon>Viridiplantae</taxon>
        <taxon>Streptophyta</taxon>
        <taxon>Embryophyta</taxon>
        <taxon>Bryophyta</taxon>
        <taxon>Bryophytina</taxon>
        <taxon>Bryopsida</taxon>
        <taxon>Funariidae</taxon>
        <taxon>Funariales</taxon>
        <taxon>Funariaceae</taxon>
        <taxon>Physcomitrium</taxon>
    </lineage>
</organism>
<keyword evidence="1" id="KW-0472">Membrane</keyword>
<keyword evidence="1" id="KW-0812">Transmembrane</keyword>
<sequence length="274" mass="29923">MTAAMVSGAVAAASSSQLLGGCSQEGGRVAQEISQMARFGSQSRGFQAVAMRRGTDTRHASSPALVKDGRVKSMSPKEAGFAVKSGEYTFLDVRPSNERAKASVKNSTWIPMYDVNKHGDPGTLYKKVQNLAMGGWWSGQALMKYNERFMPDVVATIPKSAKVVVACQKGLRSLAACEQMYKVGYRNLYWLNGGLDAVDEGDLEREGPQPFKLAGIGGMSEFLGWTDVQRTEAANLGFGYRAMLFGRVVMLMLAVDMFFFGSQQLAQFFAYLRQ</sequence>
<dbReference type="PANTHER" id="PTHR45187">
    <property type="entry name" value="RHODANESE-LIKE DOMAIN-CONTAINING PROTEIN 11, CHLOROPLASTIC"/>
    <property type="match status" value="1"/>
</dbReference>
<accession>A0A7I4E5J8</accession>
<dbReference type="AlphaFoldDB" id="A0A7I4E5J8"/>
<name>A0A7I4E5J8_PHYPA</name>
<feature type="domain" description="Rhodanese" evidence="2">
    <location>
        <begin position="84"/>
        <end position="207"/>
    </location>
</feature>
<proteinExistence type="predicted"/>
<reference evidence="3" key="3">
    <citation type="submission" date="2020-12" db="UniProtKB">
        <authorList>
            <consortium name="EnsemblPlants"/>
        </authorList>
    </citation>
    <scope>IDENTIFICATION</scope>
</reference>
<gene>
    <name evidence="3" type="primary">LOC112284942</name>
</gene>
<dbReference type="EMBL" id="ABEU02000007">
    <property type="status" value="NOT_ANNOTATED_CDS"/>
    <property type="molecule type" value="Genomic_DNA"/>
</dbReference>
<keyword evidence="4" id="KW-1185">Reference proteome</keyword>
<dbReference type="PANTHER" id="PTHR45187:SF2">
    <property type="entry name" value="RHODANESE-LIKE DOMAIN-CONTAINING PROTEIN 11, CHLOROPLASTIC"/>
    <property type="match status" value="1"/>
</dbReference>
<dbReference type="Gramene" id="Pp3c7_15530V3.2">
    <property type="protein sequence ID" value="Pp3c7_15530V3.2"/>
    <property type="gene ID" value="Pp3c7_15530"/>
</dbReference>
<dbReference type="SUPFAM" id="SSF52821">
    <property type="entry name" value="Rhodanese/Cell cycle control phosphatase"/>
    <property type="match status" value="1"/>
</dbReference>
<dbReference type="EnsemblPlants" id="Pp3c7_15530V3.2">
    <property type="protein sequence ID" value="Pp3c7_15530V3.2"/>
    <property type="gene ID" value="Pp3c7_15530"/>
</dbReference>
<dbReference type="InterPro" id="IPR001763">
    <property type="entry name" value="Rhodanese-like_dom"/>
</dbReference>
<evidence type="ECO:0000313" key="4">
    <source>
        <dbReference type="Proteomes" id="UP000006727"/>
    </source>
</evidence>
<evidence type="ECO:0000313" key="3">
    <source>
        <dbReference type="EnsemblPlants" id="Pp3c7_15530V3.2"/>
    </source>
</evidence>
<reference evidence="3 4" key="1">
    <citation type="journal article" date="2008" name="Science">
        <title>The Physcomitrella genome reveals evolutionary insights into the conquest of land by plants.</title>
        <authorList>
            <person name="Rensing S."/>
            <person name="Lang D."/>
            <person name="Zimmer A."/>
            <person name="Terry A."/>
            <person name="Salamov A."/>
            <person name="Shapiro H."/>
            <person name="Nishiyama T."/>
            <person name="Perroud P.-F."/>
            <person name="Lindquist E."/>
            <person name="Kamisugi Y."/>
            <person name="Tanahashi T."/>
            <person name="Sakakibara K."/>
            <person name="Fujita T."/>
            <person name="Oishi K."/>
            <person name="Shin-I T."/>
            <person name="Kuroki Y."/>
            <person name="Toyoda A."/>
            <person name="Suzuki Y."/>
            <person name="Hashimoto A."/>
            <person name="Yamaguchi K."/>
            <person name="Sugano A."/>
            <person name="Kohara Y."/>
            <person name="Fujiyama A."/>
            <person name="Anterola A."/>
            <person name="Aoki S."/>
            <person name="Ashton N."/>
            <person name="Barbazuk W.B."/>
            <person name="Barker E."/>
            <person name="Bennetzen J."/>
            <person name="Bezanilla M."/>
            <person name="Blankenship R."/>
            <person name="Cho S.H."/>
            <person name="Dutcher S."/>
            <person name="Estelle M."/>
            <person name="Fawcett J.A."/>
            <person name="Gundlach H."/>
            <person name="Hanada K."/>
            <person name="Heyl A."/>
            <person name="Hicks K.A."/>
            <person name="Hugh J."/>
            <person name="Lohr M."/>
            <person name="Mayer K."/>
            <person name="Melkozernov A."/>
            <person name="Murata T."/>
            <person name="Nelson D."/>
            <person name="Pils B."/>
            <person name="Prigge M."/>
            <person name="Reiss B."/>
            <person name="Renner T."/>
            <person name="Rombauts S."/>
            <person name="Rushton P."/>
            <person name="Sanderfoot A."/>
            <person name="Schween G."/>
            <person name="Shiu S.-H."/>
            <person name="Stueber K."/>
            <person name="Theodoulou F.L."/>
            <person name="Tu H."/>
            <person name="Van de Peer Y."/>
            <person name="Verrier P.J."/>
            <person name="Waters E."/>
            <person name="Wood A."/>
            <person name="Yang L."/>
            <person name="Cove D."/>
            <person name="Cuming A."/>
            <person name="Hasebe M."/>
            <person name="Lucas S."/>
            <person name="Mishler D.B."/>
            <person name="Reski R."/>
            <person name="Grigoriev I."/>
            <person name="Quatrano R.S."/>
            <person name="Boore J.L."/>
        </authorList>
    </citation>
    <scope>NUCLEOTIDE SEQUENCE [LARGE SCALE GENOMIC DNA]</scope>
    <source>
        <strain evidence="3 4">cv. Gransden 2004</strain>
    </source>
</reference>
<evidence type="ECO:0000259" key="2">
    <source>
        <dbReference type="PROSITE" id="PS50206"/>
    </source>
</evidence>
<keyword evidence="1" id="KW-1133">Transmembrane helix</keyword>
<dbReference type="CDD" id="cd00158">
    <property type="entry name" value="RHOD"/>
    <property type="match status" value="1"/>
</dbReference>
<dbReference type="InterPro" id="IPR044664">
    <property type="entry name" value="STR11-like"/>
</dbReference>
<dbReference type="Pfam" id="PF00581">
    <property type="entry name" value="Rhodanese"/>
    <property type="match status" value="1"/>
</dbReference>
<dbReference type="SMART" id="SM00450">
    <property type="entry name" value="RHOD"/>
    <property type="match status" value="1"/>
</dbReference>
<dbReference type="PROSITE" id="PS50206">
    <property type="entry name" value="RHODANESE_3"/>
    <property type="match status" value="1"/>
</dbReference>
<reference evidence="3 4" key="2">
    <citation type="journal article" date="2018" name="Plant J.">
        <title>The Physcomitrella patens chromosome-scale assembly reveals moss genome structure and evolution.</title>
        <authorList>
            <person name="Lang D."/>
            <person name="Ullrich K.K."/>
            <person name="Murat F."/>
            <person name="Fuchs J."/>
            <person name="Jenkins J."/>
            <person name="Haas F.B."/>
            <person name="Piednoel M."/>
            <person name="Gundlach H."/>
            <person name="Van Bel M."/>
            <person name="Meyberg R."/>
            <person name="Vives C."/>
            <person name="Morata J."/>
            <person name="Symeonidi A."/>
            <person name="Hiss M."/>
            <person name="Muchero W."/>
            <person name="Kamisugi Y."/>
            <person name="Saleh O."/>
            <person name="Blanc G."/>
            <person name="Decker E.L."/>
            <person name="van Gessel N."/>
            <person name="Grimwood J."/>
            <person name="Hayes R.D."/>
            <person name="Graham S.W."/>
            <person name="Gunter L.E."/>
            <person name="McDaniel S.F."/>
            <person name="Hoernstein S.N.W."/>
            <person name="Larsson A."/>
            <person name="Li F.W."/>
            <person name="Perroud P.F."/>
            <person name="Phillips J."/>
            <person name="Ranjan P."/>
            <person name="Rokshar D.S."/>
            <person name="Rothfels C.J."/>
            <person name="Schneider L."/>
            <person name="Shu S."/>
            <person name="Stevenson D.W."/>
            <person name="Thummler F."/>
            <person name="Tillich M."/>
            <person name="Villarreal Aguilar J.C."/>
            <person name="Widiez T."/>
            <person name="Wong G.K."/>
            <person name="Wymore A."/>
            <person name="Zhang Y."/>
            <person name="Zimmer A.D."/>
            <person name="Quatrano R.S."/>
            <person name="Mayer K.F.X."/>
            <person name="Goodstein D."/>
            <person name="Casacuberta J.M."/>
            <person name="Vandepoele K."/>
            <person name="Reski R."/>
            <person name="Cuming A.C."/>
            <person name="Tuskan G.A."/>
            <person name="Maumus F."/>
            <person name="Salse J."/>
            <person name="Schmutz J."/>
            <person name="Rensing S.A."/>
        </authorList>
    </citation>
    <scope>NUCLEOTIDE SEQUENCE [LARGE SCALE GENOMIC DNA]</scope>
    <source>
        <strain evidence="3 4">cv. Gransden 2004</strain>
    </source>
</reference>
<evidence type="ECO:0000256" key="1">
    <source>
        <dbReference type="SAM" id="Phobius"/>
    </source>
</evidence>
<feature type="transmembrane region" description="Helical" evidence="1">
    <location>
        <begin position="238"/>
        <end position="260"/>
    </location>
</feature>